<dbReference type="Proteomes" id="UP000633041">
    <property type="component" value="Unassembled WGS sequence"/>
</dbReference>
<sequence length="86" mass="8870">MAMPATAVPIGLETDLSAGIARIETTSAKTDMTSPAIGSMRVITADANASHRARRPALSAGRSWTGVAMPTSLRRPSGRTYTLAAA</sequence>
<protein>
    <submittedName>
        <fullName evidence="1">Uncharacterized protein</fullName>
    </submittedName>
</protein>
<proteinExistence type="predicted"/>
<evidence type="ECO:0000313" key="2">
    <source>
        <dbReference type="Proteomes" id="UP000633041"/>
    </source>
</evidence>
<name>A0ABQ4H5A4_9ACTN</name>
<evidence type="ECO:0000313" key="1">
    <source>
        <dbReference type="EMBL" id="GII07295.1"/>
    </source>
</evidence>
<dbReference type="EMBL" id="BOOL01000009">
    <property type="protein sequence ID" value="GII07295.1"/>
    <property type="molecule type" value="Genomic_DNA"/>
</dbReference>
<comment type="caution">
    <text evidence="1">The sequence shown here is derived from an EMBL/GenBank/DDBJ whole genome shotgun (WGS) entry which is preliminary data.</text>
</comment>
<gene>
    <name evidence="1" type="ORF">Ppa06_10930</name>
</gene>
<reference evidence="1 2" key="1">
    <citation type="submission" date="2021-01" db="EMBL/GenBank/DDBJ databases">
        <title>Whole genome shotgun sequence of Planomonospora parontospora subsp. parontospora NBRC 13880.</title>
        <authorList>
            <person name="Komaki H."/>
            <person name="Tamura T."/>
        </authorList>
    </citation>
    <scope>NUCLEOTIDE SEQUENCE [LARGE SCALE GENOMIC DNA]</scope>
    <source>
        <strain evidence="1 2">NBRC 13880</strain>
    </source>
</reference>
<accession>A0ABQ4H5A4</accession>
<keyword evidence="2" id="KW-1185">Reference proteome</keyword>
<organism evidence="1 2">
    <name type="scientific">Planomonospora parontospora subsp. parontospora</name>
    <dbReference type="NCBI Taxonomy" id="97194"/>
    <lineage>
        <taxon>Bacteria</taxon>
        <taxon>Bacillati</taxon>
        <taxon>Actinomycetota</taxon>
        <taxon>Actinomycetes</taxon>
        <taxon>Streptosporangiales</taxon>
        <taxon>Streptosporangiaceae</taxon>
        <taxon>Planomonospora</taxon>
    </lineage>
</organism>